<dbReference type="GO" id="GO:1900376">
    <property type="term" value="P:regulation of secondary metabolite biosynthetic process"/>
    <property type="evidence" value="ECO:0007669"/>
    <property type="project" value="TreeGrafter"/>
</dbReference>
<feature type="binding site" evidence="11">
    <location>
        <position position="97"/>
    </location>
    <ligand>
        <name>Zn(2+)</name>
        <dbReference type="ChEBI" id="CHEBI:29105"/>
    </ligand>
</feature>
<gene>
    <name evidence="13" type="ORF">HMPREF3192_00511</name>
</gene>
<evidence type="ECO:0000256" key="10">
    <source>
        <dbReference type="ARBA" id="ARBA00023163"/>
    </source>
</evidence>
<feature type="binding site" evidence="11">
    <location>
        <position position="140"/>
    </location>
    <ligand>
        <name>Zn(2+)</name>
        <dbReference type="ChEBI" id="CHEBI:29105"/>
    </ligand>
</feature>
<keyword evidence="12" id="KW-0408">Iron</keyword>
<evidence type="ECO:0000256" key="3">
    <source>
        <dbReference type="ARBA" id="ARBA00011738"/>
    </source>
</evidence>
<comment type="subcellular location">
    <subcellularLocation>
        <location evidence="1">Cytoplasm</location>
    </subcellularLocation>
</comment>
<evidence type="ECO:0000256" key="2">
    <source>
        <dbReference type="ARBA" id="ARBA00007957"/>
    </source>
</evidence>
<feature type="binding site" evidence="11">
    <location>
        <position position="100"/>
    </location>
    <ligand>
        <name>Zn(2+)</name>
        <dbReference type="ChEBI" id="CHEBI:29105"/>
    </ligand>
</feature>
<dbReference type="GO" id="GO:0005829">
    <property type="term" value="C:cytosol"/>
    <property type="evidence" value="ECO:0007669"/>
    <property type="project" value="TreeGrafter"/>
</dbReference>
<dbReference type="PANTHER" id="PTHR33202:SF2">
    <property type="entry name" value="FERRIC UPTAKE REGULATION PROTEIN"/>
    <property type="match status" value="1"/>
</dbReference>
<comment type="subunit">
    <text evidence="3">Homodimer.</text>
</comment>
<dbReference type="Gene3D" id="1.10.10.10">
    <property type="entry name" value="Winged helix-like DNA-binding domain superfamily/Winged helix DNA-binding domain"/>
    <property type="match status" value="1"/>
</dbReference>
<dbReference type="GO" id="GO:0008270">
    <property type="term" value="F:zinc ion binding"/>
    <property type="evidence" value="ECO:0007669"/>
    <property type="project" value="TreeGrafter"/>
</dbReference>
<dbReference type="InterPro" id="IPR036388">
    <property type="entry name" value="WH-like_DNA-bd_sf"/>
</dbReference>
<dbReference type="STRING" id="1393034.HMPREF3192_00511"/>
<evidence type="ECO:0000256" key="9">
    <source>
        <dbReference type="ARBA" id="ARBA00023125"/>
    </source>
</evidence>
<keyword evidence="10" id="KW-0804">Transcription</keyword>
<keyword evidence="9" id="KW-0238">DNA-binding</keyword>
<proteinExistence type="inferred from homology"/>
<evidence type="ECO:0000256" key="11">
    <source>
        <dbReference type="PIRSR" id="PIRSR602481-1"/>
    </source>
</evidence>
<accession>A0A133XW36</accession>
<protein>
    <submittedName>
        <fullName evidence="13">Transcriptional regulator, Fur family</fullName>
    </submittedName>
</protein>
<dbReference type="GO" id="GO:0003700">
    <property type="term" value="F:DNA-binding transcription factor activity"/>
    <property type="evidence" value="ECO:0007669"/>
    <property type="project" value="InterPro"/>
</dbReference>
<keyword evidence="8" id="KW-0805">Transcription regulation</keyword>
<evidence type="ECO:0000256" key="5">
    <source>
        <dbReference type="ARBA" id="ARBA00022491"/>
    </source>
</evidence>
<evidence type="ECO:0000256" key="6">
    <source>
        <dbReference type="ARBA" id="ARBA00022723"/>
    </source>
</evidence>
<dbReference type="PANTHER" id="PTHR33202">
    <property type="entry name" value="ZINC UPTAKE REGULATION PROTEIN"/>
    <property type="match status" value="1"/>
</dbReference>
<dbReference type="GO" id="GO:0045892">
    <property type="term" value="P:negative regulation of DNA-templated transcription"/>
    <property type="evidence" value="ECO:0007669"/>
    <property type="project" value="TreeGrafter"/>
</dbReference>
<keyword evidence="6 11" id="KW-0479">Metal-binding</keyword>
<dbReference type="Proteomes" id="UP000070675">
    <property type="component" value="Unassembled WGS sequence"/>
</dbReference>
<evidence type="ECO:0000256" key="7">
    <source>
        <dbReference type="ARBA" id="ARBA00022833"/>
    </source>
</evidence>
<comment type="caution">
    <text evidence="13">The sequence shown here is derived from an EMBL/GenBank/DDBJ whole genome shotgun (WGS) entry which is preliminary data.</text>
</comment>
<sequence length="166" mass="18496">MTRYIRRGAFVMNSRGSYKTKQREDIIAYLSDHKDHYFSVDSIYAALRELGSEIGRTTVYRNLELLAAEHIVFKAFSPKAEALYRLAPETNAAQLVCLSCGKAFAVDCTMVEDFTSHIKAEHGFIVNGEKTILYGTCPECLPKVKAEQAEQATDAASEADELDTTD</sequence>
<dbReference type="Gene3D" id="3.30.1490.190">
    <property type="match status" value="1"/>
</dbReference>
<evidence type="ECO:0000256" key="4">
    <source>
        <dbReference type="ARBA" id="ARBA00022490"/>
    </source>
</evidence>
<dbReference type="EMBL" id="LSCR01000006">
    <property type="protein sequence ID" value="KXB35146.1"/>
    <property type="molecule type" value="Genomic_DNA"/>
</dbReference>
<keyword evidence="5" id="KW-0678">Repressor</keyword>
<feature type="binding site" evidence="11">
    <location>
        <position position="137"/>
    </location>
    <ligand>
        <name>Zn(2+)</name>
        <dbReference type="ChEBI" id="CHEBI:29105"/>
    </ligand>
</feature>
<comment type="similarity">
    <text evidence="2">Belongs to the Fur family.</text>
</comment>
<keyword evidence="4" id="KW-0963">Cytoplasm</keyword>
<dbReference type="CDD" id="cd07153">
    <property type="entry name" value="Fur_like"/>
    <property type="match status" value="1"/>
</dbReference>
<dbReference type="PATRIC" id="fig|1393034.3.peg.493"/>
<dbReference type="InterPro" id="IPR043135">
    <property type="entry name" value="Fur_C"/>
</dbReference>
<dbReference type="SUPFAM" id="SSF46785">
    <property type="entry name" value="Winged helix' DNA-binding domain"/>
    <property type="match status" value="1"/>
</dbReference>
<evidence type="ECO:0000313" key="14">
    <source>
        <dbReference type="Proteomes" id="UP000070675"/>
    </source>
</evidence>
<organism evidence="13 14">
    <name type="scientific">Atopobium deltae</name>
    <dbReference type="NCBI Taxonomy" id="1393034"/>
    <lineage>
        <taxon>Bacteria</taxon>
        <taxon>Bacillati</taxon>
        <taxon>Actinomycetota</taxon>
        <taxon>Coriobacteriia</taxon>
        <taxon>Coriobacteriales</taxon>
        <taxon>Atopobiaceae</taxon>
        <taxon>Atopobium</taxon>
    </lineage>
</organism>
<dbReference type="AlphaFoldDB" id="A0A133XW36"/>
<dbReference type="InterPro" id="IPR036390">
    <property type="entry name" value="WH_DNA-bd_sf"/>
</dbReference>
<reference evidence="14" key="1">
    <citation type="submission" date="2016-01" db="EMBL/GenBank/DDBJ databases">
        <authorList>
            <person name="Mitreva M."/>
            <person name="Pepin K.H."/>
            <person name="Mihindukulasuriya K.A."/>
            <person name="Fulton R."/>
            <person name="Fronick C."/>
            <person name="O'Laughlin M."/>
            <person name="Miner T."/>
            <person name="Herter B."/>
            <person name="Rosa B.A."/>
            <person name="Cordes M."/>
            <person name="Tomlinson C."/>
            <person name="Wollam A."/>
            <person name="Palsikar V.B."/>
            <person name="Mardis E.R."/>
            <person name="Wilson R.K."/>
        </authorList>
    </citation>
    <scope>NUCLEOTIDE SEQUENCE [LARGE SCALE GENOMIC DNA]</scope>
    <source>
        <strain evidence="14">DNF00019</strain>
    </source>
</reference>
<dbReference type="Pfam" id="PF01475">
    <property type="entry name" value="FUR"/>
    <property type="match status" value="1"/>
</dbReference>
<dbReference type="GO" id="GO:0000976">
    <property type="term" value="F:transcription cis-regulatory region binding"/>
    <property type="evidence" value="ECO:0007669"/>
    <property type="project" value="TreeGrafter"/>
</dbReference>
<name>A0A133XW36_9ACTN</name>
<evidence type="ECO:0000256" key="12">
    <source>
        <dbReference type="PIRSR" id="PIRSR602481-2"/>
    </source>
</evidence>
<keyword evidence="7 11" id="KW-0862">Zinc</keyword>
<dbReference type="InterPro" id="IPR002481">
    <property type="entry name" value="FUR"/>
</dbReference>
<keyword evidence="14" id="KW-1185">Reference proteome</keyword>
<evidence type="ECO:0000256" key="8">
    <source>
        <dbReference type="ARBA" id="ARBA00023015"/>
    </source>
</evidence>
<comment type="cofactor">
    <cofactor evidence="12">
        <name>Mn(2+)</name>
        <dbReference type="ChEBI" id="CHEBI:29035"/>
    </cofactor>
    <cofactor evidence="12">
        <name>Fe(2+)</name>
        <dbReference type="ChEBI" id="CHEBI:29033"/>
    </cofactor>
    <text evidence="12">Binds 1 Mn(2+) or Fe(2+) ion per subunit.</text>
</comment>
<feature type="binding site" evidence="12">
    <location>
        <position position="112"/>
    </location>
    <ligand>
        <name>Fe cation</name>
        <dbReference type="ChEBI" id="CHEBI:24875"/>
    </ligand>
</feature>
<evidence type="ECO:0000313" key="13">
    <source>
        <dbReference type="EMBL" id="KXB35146.1"/>
    </source>
</evidence>
<evidence type="ECO:0000256" key="1">
    <source>
        <dbReference type="ARBA" id="ARBA00004496"/>
    </source>
</evidence>
<comment type="cofactor">
    <cofactor evidence="11">
        <name>Zn(2+)</name>
        <dbReference type="ChEBI" id="CHEBI:29105"/>
    </cofactor>
    <text evidence="11">Binds 1 zinc ion per subunit.</text>
</comment>